<comment type="caution">
    <text evidence="5">The sequence shown here is derived from an EMBL/GenBank/DDBJ whole genome shotgun (WGS) entry which is preliminary data.</text>
</comment>
<accession>A0AAW2XX43</accession>
<protein>
    <recommendedName>
        <fullName evidence="4">Xylanase inhibitor N-terminal domain-containing protein</fullName>
    </recommendedName>
</protein>
<evidence type="ECO:0000259" key="4">
    <source>
        <dbReference type="Pfam" id="PF14543"/>
    </source>
</evidence>
<comment type="similarity">
    <text evidence="1">Belongs to the peptidase A1 family.</text>
</comment>
<dbReference type="InterPro" id="IPR051708">
    <property type="entry name" value="Plant_Aspart_Prot_A1"/>
</dbReference>
<dbReference type="InterPro" id="IPR032861">
    <property type="entry name" value="TAXi_N"/>
</dbReference>
<gene>
    <name evidence="5" type="ORF">Slati_0486100</name>
</gene>
<name>A0AAW2XX43_9LAMI</name>
<sequence length="172" mass="19648">MLWINCELCGLNVPGPLYHPLESSSCEMQLCEDFETCRPTGTVRNECDNNDICQYGVRYGSKDYSTGHIATETFKFGRIKVTLRKIVFGCAKHTSLYANGVLGIRSSKFSYCIGNTSDRSYPYNTLVIRDKIELIGYKTPMIIEDKYYITLESINIGNKLLNIDPEILRRKF</sequence>
<feature type="domain" description="Xylanase inhibitor N-terminal" evidence="4">
    <location>
        <begin position="1"/>
        <end position="111"/>
    </location>
</feature>
<keyword evidence="3" id="KW-0378">Hydrolase</keyword>
<dbReference type="Gene3D" id="2.40.70.10">
    <property type="entry name" value="Acid Proteases"/>
    <property type="match status" value="1"/>
</dbReference>
<dbReference type="PANTHER" id="PTHR47967">
    <property type="entry name" value="OS07G0603500 PROTEIN-RELATED"/>
    <property type="match status" value="1"/>
</dbReference>
<dbReference type="GO" id="GO:0005576">
    <property type="term" value="C:extracellular region"/>
    <property type="evidence" value="ECO:0007669"/>
    <property type="project" value="TreeGrafter"/>
</dbReference>
<dbReference type="InterPro" id="IPR021109">
    <property type="entry name" value="Peptidase_aspartic_dom_sf"/>
</dbReference>
<dbReference type="AlphaFoldDB" id="A0AAW2XX43"/>
<dbReference type="PANTHER" id="PTHR47967:SF14">
    <property type="entry name" value="EUKARYOTIC ASPARTYL PROTEASE FAMILY PROTEIN"/>
    <property type="match status" value="1"/>
</dbReference>
<dbReference type="EMBL" id="JACGWN010000002">
    <property type="protein sequence ID" value="KAL0458589.1"/>
    <property type="molecule type" value="Genomic_DNA"/>
</dbReference>
<evidence type="ECO:0000256" key="1">
    <source>
        <dbReference type="ARBA" id="ARBA00007447"/>
    </source>
</evidence>
<reference evidence="5" key="1">
    <citation type="submission" date="2020-06" db="EMBL/GenBank/DDBJ databases">
        <authorList>
            <person name="Li T."/>
            <person name="Hu X."/>
            <person name="Zhang T."/>
            <person name="Song X."/>
            <person name="Zhang H."/>
            <person name="Dai N."/>
            <person name="Sheng W."/>
            <person name="Hou X."/>
            <person name="Wei L."/>
        </authorList>
    </citation>
    <scope>NUCLEOTIDE SEQUENCE</scope>
    <source>
        <strain evidence="5">KEN1</strain>
        <tissue evidence="5">Leaf</tissue>
    </source>
</reference>
<dbReference type="GO" id="GO:0006508">
    <property type="term" value="P:proteolysis"/>
    <property type="evidence" value="ECO:0007669"/>
    <property type="project" value="UniProtKB-KW"/>
</dbReference>
<evidence type="ECO:0000313" key="5">
    <source>
        <dbReference type="EMBL" id="KAL0458589.1"/>
    </source>
</evidence>
<dbReference type="GO" id="GO:0008233">
    <property type="term" value="F:peptidase activity"/>
    <property type="evidence" value="ECO:0007669"/>
    <property type="project" value="UniProtKB-KW"/>
</dbReference>
<keyword evidence="2" id="KW-0645">Protease</keyword>
<organism evidence="5">
    <name type="scientific">Sesamum latifolium</name>
    <dbReference type="NCBI Taxonomy" id="2727402"/>
    <lineage>
        <taxon>Eukaryota</taxon>
        <taxon>Viridiplantae</taxon>
        <taxon>Streptophyta</taxon>
        <taxon>Embryophyta</taxon>
        <taxon>Tracheophyta</taxon>
        <taxon>Spermatophyta</taxon>
        <taxon>Magnoliopsida</taxon>
        <taxon>eudicotyledons</taxon>
        <taxon>Gunneridae</taxon>
        <taxon>Pentapetalae</taxon>
        <taxon>asterids</taxon>
        <taxon>lamiids</taxon>
        <taxon>Lamiales</taxon>
        <taxon>Pedaliaceae</taxon>
        <taxon>Sesamum</taxon>
    </lineage>
</organism>
<evidence type="ECO:0000256" key="3">
    <source>
        <dbReference type="ARBA" id="ARBA00022801"/>
    </source>
</evidence>
<dbReference type="SUPFAM" id="SSF50630">
    <property type="entry name" value="Acid proteases"/>
    <property type="match status" value="1"/>
</dbReference>
<evidence type="ECO:0000256" key="2">
    <source>
        <dbReference type="ARBA" id="ARBA00022670"/>
    </source>
</evidence>
<reference evidence="5" key="2">
    <citation type="journal article" date="2024" name="Plant">
        <title>Genomic evolution and insights into agronomic trait innovations of Sesamum species.</title>
        <authorList>
            <person name="Miao H."/>
            <person name="Wang L."/>
            <person name="Qu L."/>
            <person name="Liu H."/>
            <person name="Sun Y."/>
            <person name="Le M."/>
            <person name="Wang Q."/>
            <person name="Wei S."/>
            <person name="Zheng Y."/>
            <person name="Lin W."/>
            <person name="Duan Y."/>
            <person name="Cao H."/>
            <person name="Xiong S."/>
            <person name="Wang X."/>
            <person name="Wei L."/>
            <person name="Li C."/>
            <person name="Ma Q."/>
            <person name="Ju M."/>
            <person name="Zhao R."/>
            <person name="Li G."/>
            <person name="Mu C."/>
            <person name="Tian Q."/>
            <person name="Mei H."/>
            <person name="Zhang T."/>
            <person name="Gao T."/>
            <person name="Zhang H."/>
        </authorList>
    </citation>
    <scope>NUCLEOTIDE SEQUENCE</scope>
    <source>
        <strain evidence="5">KEN1</strain>
    </source>
</reference>
<proteinExistence type="inferred from homology"/>
<dbReference type="Pfam" id="PF14543">
    <property type="entry name" value="TAXi_N"/>
    <property type="match status" value="1"/>
</dbReference>